<accession>A0A1H2I4V4</accession>
<evidence type="ECO:0000313" key="3">
    <source>
        <dbReference type="EMBL" id="SDU39119.1"/>
    </source>
</evidence>
<evidence type="ECO:0000313" key="4">
    <source>
        <dbReference type="Proteomes" id="UP000182977"/>
    </source>
</evidence>
<feature type="transmembrane region" description="Helical" evidence="1">
    <location>
        <begin position="58"/>
        <end position="80"/>
    </location>
</feature>
<proteinExistence type="predicted"/>
<gene>
    <name evidence="3" type="ORF">SAMN04488563_1440</name>
</gene>
<protein>
    <submittedName>
        <fullName evidence="3">SPW repeat-containing protein</fullName>
    </submittedName>
</protein>
<dbReference type="Pfam" id="PF03779">
    <property type="entry name" value="SPW"/>
    <property type="match status" value="1"/>
</dbReference>
<evidence type="ECO:0000259" key="2">
    <source>
        <dbReference type="Pfam" id="PF03779"/>
    </source>
</evidence>
<dbReference type="STRING" id="419479.SAMN04488563_1440"/>
<feature type="domain" description="SPW repeat-containing integral membrane" evidence="2">
    <location>
        <begin position="34"/>
        <end position="130"/>
    </location>
</feature>
<keyword evidence="4" id="KW-1185">Reference proteome</keyword>
<dbReference type="AlphaFoldDB" id="A0A1H2I4V4"/>
<dbReference type="OrthoDB" id="3638638at2"/>
<feature type="transmembrane region" description="Helical" evidence="1">
    <location>
        <begin position="87"/>
        <end position="105"/>
    </location>
</feature>
<organism evidence="3 4">
    <name type="scientific">Jiangella alkaliphila</name>
    <dbReference type="NCBI Taxonomy" id="419479"/>
    <lineage>
        <taxon>Bacteria</taxon>
        <taxon>Bacillati</taxon>
        <taxon>Actinomycetota</taxon>
        <taxon>Actinomycetes</taxon>
        <taxon>Jiangellales</taxon>
        <taxon>Jiangellaceae</taxon>
        <taxon>Jiangella</taxon>
    </lineage>
</organism>
<keyword evidence="1" id="KW-0812">Transmembrane</keyword>
<dbReference type="InterPro" id="IPR005530">
    <property type="entry name" value="SPW"/>
</dbReference>
<evidence type="ECO:0000256" key="1">
    <source>
        <dbReference type="SAM" id="Phobius"/>
    </source>
</evidence>
<feature type="transmembrane region" description="Helical" evidence="1">
    <location>
        <begin position="111"/>
        <end position="133"/>
    </location>
</feature>
<keyword evidence="1" id="KW-0472">Membrane</keyword>
<reference evidence="4" key="1">
    <citation type="submission" date="2016-10" db="EMBL/GenBank/DDBJ databases">
        <authorList>
            <person name="Varghese N."/>
            <person name="Submissions S."/>
        </authorList>
    </citation>
    <scope>NUCLEOTIDE SEQUENCE [LARGE SCALE GENOMIC DNA]</scope>
    <source>
        <strain evidence="4">DSM 45079</strain>
    </source>
</reference>
<name>A0A1H2I4V4_9ACTN</name>
<sequence>MTMPTPDIEQHPDVAVMRHRYDQIAETPVAQSADGLTFLAGLYLAMSPWVVGFSGHSALTMTNLFTGIAVALLAAGFVAAYGHLHGIAWVAPIMGVWAIVAPWAVDGGTPENAAIVSNIIAGAVIVLCALAMMSGGMRRTRS</sequence>
<dbReference type="RefSeq" id="WP_046767821.1">
    <property type="nucleotide sequence ID" value="NZ_KQ061223.1"/>
</dbReference>
<dbReference type="EMBL" id="LT629791">
    <property type="protein sequence ID" value="SDU39119.1"/>
    <property type="molecule type" value="Genomic_DNA"/>
</dbReference>
<dbReference type="Proteomes" id="UP000182977">
    <property type="component" value="Chromosome I"/>
</dbReference>
<keyword evidence="1" id="KW-1133">Transmembrane helix</keyword>